<dbReference type="RefSeq" id="WP_090231154.1">
    <property type="nucleotide sequence ID" value="NZ_FNNU01000006.1"/>
</dbReference>
<reference evidence="2" key="1">
    <citation type="submission" date="2016-10" db="EMBL/GenBank/DDBJ databases">
        <authorList>
            <person name="Varghese N."/>
            <person name="Submissions S."/>
        </authorList>
    </citation>
    <scope>NUCLEOTIDE SEQUENCE [LARGE SCALE GENOMIC DNA]</scope>
    <source>
        <strain evidence="2">NRRL B-59562</strain>
    </source>
</reference>
<dbReference type="AlphaFoldDB" id="A0A1H3EIG9"/>
<dbReference type="OrthoDB" id="7018784at2"/>
<protein>
    <submittedName>
        <fullName evidence="1">Uncharacterized protein</fullName>
    </submittedName>
</protein>
<keyword evidence="2" id="KW-1185">Reference proteome</keyword>
<accession>A0A1H3EIG9</accession>
<proteinExistence type="predicted"/>
<sequence length="194" mass="20836">MQPARLDLPVIPGTTTRQPLLLMQPSYLYKPIAAIQRTAPLLITVPGHGLPSEWPVWFEDVVGWSELRSDKTRQPFRIARTVDADTIELNGLNGLNQKASGGVLVYQPPVDLTGCTGLLRITSKDGAVLDLTTENGGLLIQGPGQLLVVITPAQADVLALARSDYWLDLTMSDGSVMRWLQGDVVVGTGGAHGC</sequence>
<evidence type="ECO:0000313" key="1">
    <source>
        <dbReference type="EMBL" id="SDX78501.1"/>
    </source>
</evidence>
<gene>
    <name evidence="1" type="ORF">SAMN05216287_3737</name>
</gene>
<evidence type="ECO:0000313" key="2">
    <source>
        <dbReference type="Proteomes" id="UP000243778"/>
    </source>
</evidence>
<dbReference type="Proteomes" id="UP000243778">
    <property type="component" value="Unassembled WGS sequence"/>
</dbReference>
<organism evidence="1 2">
    <name type="scientific">Pseudomonas kuykendallii</name>
    <dbReference type="NCBI Taxonomy" id="1007099"/>
    <lineage>
        <taxon>Bacteria</taxon>
        <taxon>Pseudomonadati</taxon>
        <taxon>Pseudomonadota</taxon>
        <taxon>Gammaproteobacteria</taxon>
        <taxon>Pseudomonadales</taxon>
        <taxon>Pseudomonadaceae</taxon>
        <taxon>Pseudomonas</taxon>
    </lineage>
</organism>
<name>A0A1H3EIG9_9PSED</name>
<dbReference type="STRING" id="1007099.SAMN05216287_3737"/>
<dbReference type="EMBL" id="FNNU01000006">
    <property type="protein sequence ID" value="SDX78501.1"/>
    <property type="molecule type" value="Genomic_DNA"/>
</dbReference>